<dbReference type="RefSeq" id="WP_381168266.1">
    <property type="nucleotide sequence ID" value="NZ_JBHSFK010000002.1"/>
</dbReference>
<evidence type="ECO:0008006" key="5">
    <source>
        <dbReference type="Google" id="ProtNLM"/>
    </source>
</evidence>
<gene>
    <name evidence="3" type="ORF">ACFPIH_04170</name>
</gene>
<evidence type="ECO:0000256" key="2">
    <source>
        <dbReference type="SAM" id="SignalP"/>
    </source>
</evidence>
<dbReference type="Proteomes" id="UP001595839">
    <property type="component" value="Unassembled WGS sequence"/>
</dbReference>
<feature type="region of interest" description="Disordered" evidence="1">
    <location>
        <begin position="94"/>
        <end position="137"/>
    </location>
</feature>
<evidence type="ECO:0000313" key="4">
    <source>
        <dbReference type="Proteomes" id="UP001595839"/>
    </source>
</evidence>
<accession>A0ABV9AFR3</accession>
<organism evidence="3 4">
    <name type="scientific">Streptomyces vulcanius</name>
    <dbReference type="NCBI Taxonomy" id="1441876"/>
    <lineage>
        <taxon>Bacteria</taxon>
        <taxon>Bacillati</taxon>
        <taxon>Actinomycetota</taxon>
        <taxon>Actinomycetes</taxon>
        <taxon>Kitasatosporales</taxon>
        <taxon>Streptomycetaceae</taxon>
        <taxon>Streptomyces</taxon>
    </lineage>
</organism>
<feature type="compositionally biased region" description="Low complexity" evidence="1">
    <location>
        <begin position="97"/>
        <end position="111"/>
    </location>
</feature>
<feature type="signal peptide" evidence="2">
    <location>
        <begin position="1"/>
        <end position="29"/>
    </location>
</feature>
<evidence type="ECO:0000313" key="3">
    <source>
        <dbReference type="EMBL" id="MFC4498727.1"/>
    </source>
</evidence>
<reference evidence="4" key="1">
    <citation type="journal article" date="2019" name="Int. J. Syst. Evol. Microbiol.">
        <title>The Global Catalogue of Microorganisms (GCM) 10K type strain sequencing project: providing services to taxonomists for standard genome sequencing and annotation.</title>
        <authorList>
            <consortium name="The Broad Institute Genomics Platform"/>
            <consortium name="The Broad Institute Genome Sequencing Center for Infectious Disease"/>
            <person name="Wu L."/>
            <person name="Ma J."/>
        </authorList>
    </citation>
    <scope>NUCLEOTIDE SEQUENCE [LARGE SCALE GENOMIC DNA]</scope>
    <source>
        <strain evidence="4">CGMCC 4.7177</strain>
    </source>
</reference>
<proteinExistence type="predicted"/>
<feature type="chain" id="PRO_5046438546" description="Lipoprotein" evidence="2">
    <location>
        <begin position="30"/>
        <end position="212"/>
    </location>
</feature>
<evidence type="ECO:0000256" key="1">
    <source>
        <dbReference type="SAM" id="MobiDB-lite"/>
    </source>
</evidence>
<keyword evidence="4" id="KW-1185">Reference proteome</keyword>
<comment type="caution">
    <text evidence="3">The sequence shown here is derived from an EMBL/GenBank/DDBJ whole genome shotgun (WGS) entry which is preliminary data.</text>
</comment>
<name>A0ABV9AFR3_9ACTN</name>
<keyword evidence="2" id="KW-0732">Signal</keyword>
<sequence length="212" mass="22099">MRNNMRNNHRIALLAVPALLALTSCGIPATGVVEAGSPASGIRPVTPLYFVRSDALVAVPRITTSPGDPEVALNLLLLGPTSAEALGISTNLPVQQAAEPARPPTAEAGRASEAVRQPDEDQEATVDPTDGTDSTSEVASRLLLDVSVKKDTVTIVMAYPVEELPDLAAGQLICTAAGAHRVGTPSADVVTVELTDHERGQKRGTDKDCPRL</sequence>
<protein>
    <recommendedName>
        <fullName evidence="5">Lipoprotein</fullName>
    </recommendedName>
</protein>
<dbReference type="EMBL" id="JBHSFK010000002">
    <property type="protein sequence ID" value="MFC4498727.1"/>
    <property type="molecule type" value="Genomic_DNA"/>
</dbReference>
<dbReference type="PROSITE" id="PS51257">
    <property type="entry name" value="PROKAR_LIPOPROTEIN"/>
    <property type="match status" value="1"/>
</dbReference>